<evidence type="ECO:0000256" key="3">
    <source>
        <dbReference type="ARBA" id="ARBA00022896"/>
    </source>
</evidence>
<gene>
    <name evidence="8" type="ORF">LtaPh_3102900</name>
</gene>
<dbReference type="InterPro" id="IPR051559">
    <property type="entry name" value="HIF_prolyl_hydroxylases"/>
</dbReference>
<dbReference type="EMBL" id="BLBS01000044">
    <property type="protein sequence ID" value="GET91016.1"/>
    <property type="molecule type" value="Genomic_DNA"/>
</dbReference>
<evidence type="ECO:0000256" key="5">
    <source>
        <dbReference type="ARBA" id="ARBA00023002"/>
    </source>
</evidence>
<dbReference type="GO" id="GO:0071456">
    <property type="term" value="P:cellular response to hypoxia"/>
    <property type="evidence" value="ECO:0007669"/>
    <property type="project" value="TreeGrafter"/>
</dbReference>
<evidence type="ECO:0000256" key="2">
    <source>
        <dbReference type="ARBA" id="ARBA00022723"/>
    </source>
</evidence>
<name>A0A640KMS9_LEITA</name>
<accession>A0A640KMS9</accession>
<protein>
    <recommendedName>
        <fullName evidence="7">Fe2OG dioxygenase domain-containing protein</fullName>
    </recommendedName>
</protein>
<dbReference type="Gene3D" id="2.60.120.620">
    <property type="entry name" value="q2cbj1_9rhob like domain"/>
    <property type="match status" value="1"/>
</dbReference>
<evidence type="ECO:0000256" key="1">
    <source>
        <dbReference type="ARBA" id="ARBA00001961"/>
    </source>
</evidence>
<evidence type="ECO:0000313" key="8">
    <source>
        <dbReference type="EMBL" id="GET91016.1"/>
    </source>
</evidence>
<dbReference type="PANTHER" id="PTHR12907:SF26">
    <property type="entry name" value="HIF PROLYL HYDROXYLASE, ISOFORM C"/>
    <property type="match status" value="1"/>
</dbReference>
<dbReference type="PANTHER" id="PTHR12907">
    <property type="entry name" value="EGL NINE HOMOLOG-RELATED"/>
    <property type="match status" value="1"/>
</dbReference>
<keyword evidence="5" id="KW-0560">Oxidoreductase</keyword>
<dbReference type="GO" id="GO:0031543">
    <property type="term" value="F:peptidyl-proline dioxygenase activity"/>
    <property type="evidence" value="ECO:0007669"/>
    <property type="project" value="TreeGrafter"/>
</dbReference>
<dbReference type="GO" id="GO:0031418">
    <property type="term" value="F:L-ascorbic acid binding"/>
    <property type="evidence" value="ECO:0007669"/>
    <property type="project" value="UniProtKB-KW"/>
</dbReference>
<dbReference type="InterPro" id="IPR006620">
    <property type="entry name" value="Pro_4_hyd_alph"/>
</dbReference>
<comment type="caution">
    <text evidence="8">The sequence shown here is derived from an EMBL/GenBank/DDBJ whole genome shotgun (WGS) entry which is preliminary data.</text>
</comment>
<evidence type="ECO:0000313" key="9">
    <source>
        <dbReference type="Proteomes" id="UP000419144"/>
    </source>
</evidence>
<dbReference type="SUPFAM" id="SSF51197">
    <property type="entry name" value="Clavaminate synthase-like"/>
    <property type="match status" value="1"/>
</dbReference>
<keyword evidence="4" id="KW-0223">Dioxygenase</keyword>
<dbReference type="VEuPathDB" id="TriTrypDB:LtaPh_3102900"/>
<dbReference type="SMART" id="SM00702">
    <property type="entry name" value="P4Hc"/>
    <property type="match status" value="1"/>
</dbReference>
<dbReference type="OrthoDB" id="76265at2759"/>
<dbReference type="InterPro" id="IPR005123">
    <property type="entry name" value="Oxoglu/Fe-dep_dioxygenase_dom"/>
</dbReference>
<dbReference type="Proteomes" id="UP000419144">
    <property type="component" value="Unassembled WGS sequence"/>
</dbReference>
<evidence type="ECO:0000256" key="6">
    <source>
        <dbReference type="ARBA" id="ARBA00023004"/>
    </source>
</evidence>
<keyword evidence="3" id="KW-0847">Vitamin C</keyword>
<keyword evidence="9" id="KW-1185">Reference proteome</keyword>
<feature type="domain" description="Fe2OG dioxygenase" evidence="7">
    <location>
        <begin position="191"/>
        <end position="301"/>
    </location>
</feature>
<dbReference type="InterPro" id="IPR044862">
    <property type="entry name" value="Pro_4_hyd_alph_FE2OG_OXY"/>
</dbReference>
<dbReference type="GO" id="GO:0008198">
    <property type="term" value="F:ferrous iron binding"/>
    <property type="evidence" value="ECO:0007669"/>
    <property type="project" value="TreeGrafter"/>
</dbReference>
<dbReference type="AlphaFoldDB" id="A0A640KMS9"/>
<comment type="cofactor">
    <cofactor evidence="1">
        <name>L-ascorbate</name>
        <dbReference type="ChEBI" id="CHEBI:38290"/>
    </cofactor>
</comment>
<sequence>MLAHCSFRLPFPCFFFSTGVTGTRNSLLCSGDTLHCAAVVLIRDCAVSVEAPTDVATSSFFVGPLHRCITMMFEFSLADTIKRLLTPDRCEQLDLDGYLVLNEQPFPEVVAKELLYEIKHCFHDIDGGRVQNQVEFLTADGPVKLTKPHIYECDLHNAVIRHQLPLFNSFFEGQLGELVEVLRDRVNCCEDLQPCGTADLVSRSVTLKLQVNEGGAFPWHYDNPGKPNKRRLTMAVYLTEEWTPEMGGELQLIPFLGPCITIPPKFCTTVLFKSDMMLHRVRPMLGLMRKMRYCFTIWFDGALTNSDDDVFLKAQHLDEGAIPFLRRSAVQRTLSRAVYEAEYEESLRECFGTDSAALEVSLREHHAHLRQLLNHGKLCAFLTVLKEYREDLRAA</sequence>
<keyword evidence="6" id="KW-0408">Iron</keyword>
<keyword evidence="2" id="KW-0479">Metal-binding</keyword>
<dbReference type="PROSITE" id="PS51471">
    <property type="entry name" value="FE2OG_OXY"/>
    <property type="match status" value="1"/>
</dbReference>
<evidence type="ECO:0000256" key="4">
    <source>
        <dbReference type="ARBA" id="ARBA00022964"/>
    </source>
</evidence>
<organism evidence="8 9">
    <name type="scientific">Leishmania tarentolae</name>
    <name type="common">Sauroleishmania tarentolae</name>
    <dbReference type="NCBI Taxonomy" id="5689"/>
    <lineage>
        <taxon>Eukaryota</taxon>
        <taxon>Discoba</taxon>
        <taxon>Euglenozoa</taxon>
        <taxon>Kinetoplastea</taxon>
        <taxon>Metakinetoplastina</taxon>
        <taxon>Trypanosomatida</taxon>
        <taxon>Trypanosomatidae</taxon>
        <taxon>Leishmaniinae</taxon>
        <taxon>Leishmania</taxon>
        <taxon>lizard Leishmania</taxon>
    </lineage>
</organism>
<evidence type="ECO:0000259" key="7">
    <source>
        <dbReference type="PROSITE" id="PS51471"/>
    </source>
</evidence>
<reference evidence="8" key="1">
    <citation type="submission" date="2019-11" db="EMBL/GenBank/DDBJ databases">
        <title>Leishmania tarentolae CDS.</title>
        <authorList>
            <person name="Goto Y."/>
            <person name="Yamagishi J."/>
        </authorList>
    </citation>
    <scope>NUCLEOTIDE SEQUENCE [LARGE SCALE GENOMIC DNA]</scope>
    <source>
        <strain evidence="8">Parrot Tar II</strain>
    </source>
</reference>
<proteinExistence type="predicted"/>
<dbReference type="Pfam" id="PF13640">
    <property type="entry name" value="2OG-FeII_Oxy_3"/>
    <property type="match status" value="1"/>
</dbReference>